<name>A0A261R4X8_9BORD</name>
<keyword evidence="2" id="KW-1185">Reference proteome</keyword>
<dbReference type="EMBL" id="NEVJ01000003">
    <property type="protein sequence ID" value="OZI20084.1"/>
    <property type="molecule type" value="Genomic_DNA"/>
</dbReference>
<comment type="caution">
    <text evidence="1">The sequence shown here is derived from an EMBL/GenBank/DDBJ whole genome shotgun (WGS) entry which is preliminary data.</text>
</comment>
<dbReference type="AlphaFoldDB" id="A0A261R4X8"/>
<dbReference type="Proteomes" id="UP000216857">
    <property type="component" value="Unassembled WGS sequence"/>
</dbReference>
<evidence type="ECO:0000313" key="2">
    <source>
        <dbReference type="Proteomes" id="UP000216857"/>
    </source>
</evidence>
<protein>
    <submittedName>
        <fullName evidence="1">Uncharacterized protein</fullName>
    </submittedName>
</protein>
<proteinExistence type="predicted"/>
<gene>
    <name evidence="1" type="ORF">CAL26_21250</name>
</gene>
<organism evidence="1 2">
    <name type="scientific">Bordetella genomosp. 9</name>
    <dbReference type="NCBI Taxonomy" id="1416803"/>
    <lineage>
        <taxon>Bacteria</taxon>
        <taxon>Pseudomonadati</taxon>
        <taxon>Pseudomonadota</taxon>
        <taxon>Betaproteobacteria</taxon>
        <taxon>Burkholderiales</taxon>
        <taxon>Alcaligenaceae</taxon>
        <taxon>Bordetella</taxon>
    </lineage>
</organism>
<sequence length="87" mass="9553">MTMPRIVGYTYTAAYHCPFCARQDQHMGIITWGGLSLLSVAETTFDDQGVAVGALDREGNEVRPVFSTDEFPNGSEYCDTCAREIAP</sequence>
<accession>A0A261R4X8</accession>
<evidence type="ECO:0000313" key="1">
    <source>
        <dbReference type="EMBL" id="OZI20084.1"/>
    </source>
</evidence>
<reference evidence="1" key="1">
    <citation type="submission" date="2017-05" db="EMBL/GenBank/DDBJ databases">
        <title>Complete and WGS of Bordetella genogroups.</title>
        <authorList>
            <person name="Spilker T."/>
            <person name="Lipuma J."/>
        </authorList>
    </citation>
    <scope>NUCLEOTIDE SEQUENCE</scope>
    <source>
        <strain evidence="1">AU21707</strain>
    </source>
</reference>